<comment type="caution">
    <text evidence="1">The sequence shown here is derived from an EMBL/GenBank/DDBJ whole genome shotgun (WGS) entry which is preliminary data.</text>
</comment>
<dbReference type="EMBL" id="CAJVCH010526223">
    <property type="protein sequence ID" value="CAG7822373.1"/>
    <property type="molecule type" value="Genomic_DNA"/>
</dbReference>
<evidence type="ECO:0000313" key="2">
    <source>
        <dbReference type="Proteomes" id="UP000708208"/>
    </source>
</evidence>
<name>A0A8J2PGH2_9HEXA</name>
<dbReference type="AlphaFoldDB" id="A0A8J2PGH2"/>
<gene>
    <name evidence="1" type="ORF">AFUS01_LOCUS32654</name>
</gene>
<keyword evidence="2" id="KW-1185">Reference proteome</keyword>
<dbReference type="Proteomes" id="UP000708208">
    <property type="component" value="Unassembled WGS sequence"/>
</dbReference>
<organism evidence="1 2">
    <name type="scientific">Allacma fusca</name>
    <dbReference type="NCBI Taxonomy" id="39272"/>
    <lineage>
        <taxon>Eukaryota</taxon>
        <taxon>Metazoa</taxon>
        <taxon>Ecdysozoa</taxon>
        <taxon>Arthropoda</taxon>
        <taxon>Hexapoda</taxon>
        <taxon>Collembola</taxon>
        <taxon>Symphypleona</taxon>
        <taxon>Sminthuridae</taxon>
        <taxon>Allacma</taxon>
    </lineage>
</organism>
<protein>
    <submittedName>
        <fullName evidence="1">Uncharacterized protein</fullName>
    </submittedName>
</protein>
<reference evidence="1" key="1">
    <citation type="submission" date="2021-06" db="EMBL/GenBank/DDBJ databases">
        <authorList>
            <person name="Hodson N. C."/>
            <person name="Mongue J. A."/>
            <person name="Jaron S. K."/>
        </authorList>
    </citation>
    <scope>NUCLEOTIDE SEQUENCE</scope>
</reference>
<accession>A0A8J2PGH2</accession>
<proteinExistence type="predicted"/>
<sequence length="84" mass="10017">MEYLRSLSLKRILKVDNLFFKVDKQRLQVKNICSESKTTRIKRCLGLDSSYVIRRQLYVCTRFMLTIREFVPYWSEGSSNTEGE</sequence>
<evidence type="ECO:0000313" key="1">
    <source>
        <dbReference type="EMBL" id="CAG7822373.1"/>
    </source>
</evidence>